<feature type="domain" description="TonB-dependent receptor-like beta-barrel" evidence="15">
    <location>
        <begin position="280"/>
        <end position="816"/>
    </location>
</feature>
<keyword evidence="6" id="KW-0408">Iron</keyword>
<evidence type="ECO:0000313" key="18">
    <source>
        <dbReference type="Proteomes" id="UP000548867"/>
    </source>
</evidence>
<evidence type="ECO:0000256" key="5">
    <source>
        <dbReference type="ARBA" id="ARBA00022692"/>
    </source>
</evidence>
<comment type="subcellular location">
    <subcellularLocation>
        <location evidence="1 11">Cell outer membrane</location>
        <topology evidence="1 11">Multi-pass membrane protein</topology>
    </subcellularLocation>
</comment>
<dbReference type="Pfam" id="PF07715">
    <property type="entry name" value="Plug"/>
    <property type="match status" value="1"/>
</dbReference>
<keyword evidence="5 11" id="KW-0812">Transmembrane</keyword>
<dbReference type="GO" id="GO:0009279">
    <property type="term" value="C:cell outer membrane"/>
    <property type="evidence" value="ECO:0007669"/>
    <property type="project" value="UniProtKB-SubCell"/>
</dbReference>
<accession>A0A7W6G7S0</accession>
<proteinExistence type="inferred from homology"/>
<gene>
    <name evidence="17" type="ORF">GGR38_002209</name>
</gene>
<dbReference type="PANTHER" id="PTHR32552">
    <property type="entry name" value="FERRICHROME IRON RECEPTOR-RELATED"/>
    <property type="match status" value="1"/>
</dbReference>
<dbReference type="InterPro" id="IPR036942">
    <property type="entry name" value="Beta-barrel_TonB_sf"/>
</dbReference>
<dbReference type="PANTHER" id="PTHR32552:SF81">
    <property type="entry name" value="TONB-DEPENDENT OUTER MEMBRANE RECEPTOR"/>
    <property type="match status" value="1"/>
</dbReference>
<keyword evidence="18" id="KW-1185">Reference proteome</keyword>
<evidence type="ECO:0000256" key="1">
    <source>
        <dbReference type="ARBA" id="ARBA00004571"/>
    </source>
</evidence>
<evidence type="ECO:0000256" key="10">
    <source>
        <dbReference type="ARBA" id="ARBA00023237"/>
    </source>
</evidence>
<dbReference type="Gene3D" id="2.40.170.20">
    <property type="entry name" value="TonB-dependent receptor, beta-barrel domain"/>
    <property type="match status" value="1"/>
</dbReference>
<evidence type="ECO:0000256" key="4">
    <source>
        <dbReference type="ARBA" id="ARBA00022496"/>
    </source>
</evidence>
<evidence type="ECO:0000256" key="14">
    <source>
        <dbReference type="SAM" id="SignalP"/>
    </source>
</evidence>
<organism evidence="17 18">
    <name type="scientific">Novosphingobium sediminicola</name>
    <dbReference type="NCBI Taxonomy" id="563162"/>
    <lineage>
        <taxon>Bacteria</taxon>
        <taxon>Pseudomonadati</taxon>
        <taxon>Pseudomonadota</taxon>
        <taxon>Alphaproteobacteria</taxon>
        <taxon>Sphingomonadales</taxon>
        <taxon>Sphingomonadaceae</taxon>
        <taxon>Novosphingobium</taxon>
    </lineage>
</organism>
<keyword evidence="10 11" id="KW-0998">Cell outer membrane</keyword>
<evidence type="ECO:0000256" key="3">
    <source>
        <dbReference type="ARBA" id="ARBA00022452"/>
    </source>
</evidence>
<protein>
    <submittedName>
        <fullName evidence="17">Iron complex outermembrane receptor protein</fullName>
    </submittedName>
</protein>
<dbReference type="InterPro" id="IPR000531">
    <property type="entry name" value="Beta-barrel_TonB"/>
</dbReference>
<evidence type="ECO:0000313" key="17">
    <source>
        <dbReference type="EMBL" id="MBB3955257.1"/>
    </source>
</evidence>
<evidence type="ECO:0000256" key="7">
    <source>
        <dbReference type="ARBA" id="ARBA00023065"/>
    </source>
</evidence>
<dbReference type="SUPFAM" id="SSF56935">
    <property type="entry name" value="Porins"/>
    <property type="match status" value="1"/>
</dbReference>
<feature type="signal peptide" evidence="14">
    <location>
        <begin position="1"/>
        <end position="25"/>
    </location>
</feature>
<evidence type="ECO:0000259" key="16">
    <source>
        <dbReference type="Pfam" id="PF07715"/>
    </source>
</evidence>
<dbReference type="GO" id="GO:0006826">
    <property type="term" value="P:iron ion transport"/>
    <property type="evidence" value="ECO:0007669"/>
    <property type="project" value="UniProtKB-KW"/>
</dbReference>
<keyword evidence="4" id="KW-0410">Iron transport</keyword>
<name>A0A7W6G7S0_9SPHN</name>
<dbReference type="RefSeq" id="WP_183625385.1">
    <property type="nucleotide sequence ID" value="NZ_JACIDX010000007.1"/>
</dbReference>
<dbReference type="InterPro" id="IPR012910">
    <property type="entry name" value="Plug_dom"/>
</dbReference>
<evidence type="ECO:0000256" key="9">
    <source>
        <dbReference type="ARBA" id="ARBA00023136"/>
    </source>
</evidence>
<feature type="domain" description="TonB-dependent receptor plug" evidence="16">
    <location>
        <begin position="60"/>
        <end position="167"/>
    </location>
</feature>
<evidence type="ECO:0000256" key="6">
    <source>
        <dbReference type="ARBA" id="ARBA00023004"/>
    </source>
</evidence>
<keyword evidence="2 11" id="KW-0813">Transport</keyword>
<reference evidence="17 18" key="1">
    <citation type="submission" date="2020-08" db="EMBL/GenBank/DDBJ databases">
        <title>Genomic Encyclopedia of Type Strains, Phase IV (KMG-IV): sequencing the most valuable type-strain genomes for metagenomic binning, comparative biology and taxonomic classification.</title>
        <authorList>
            <person name="Goeker M."/>
        </authorList>
    </citation>
    <scope>NUCLEOTIDE SEQUENCE [LARGE SCALE GENOMIC DNA]</scope>
    <source>
        <strain evidence="17 18">DSM 27057</strain>
    </source>
</reference>
<dbReference type="InterPro" id="IPR039426">
    <property type="entry name" value="TonB-dep_rcpt-like"/>
</dbReference>
<keyword evidence="9 11" id="KW-0472">Membrane</keyword>
<dbReference type="Proteomes" id="UP000548867">
    <property type="component" value="Unassembled WGS sequence"/>
</dbReference>
<dbReference type="PROSITE" id="PS52016">
    <property type="entry name" value="TONB_DEPENDENT_REC_3"/>
    <property type="match status" value="1"/>
</dbReference>
<sequence length="864" mass="92274">MKSAYLGCAMSAVAAALCMAPTVQAQTQNPPFEDSAQTEDNGRVSLHDIIVTAQKARTSLQHTVGSIIAVDGDRAAKEGKTTLSQVLRDSAGVQLMGTGASGQGFFVSIRGVGFAPVFGQDSPVTVSLNGVFQQRAQSTRALFYDIARVEVVKGPDSTLNGRNALGGSVTIIANDPSHRLEASGTAEIGNYGLLAGQAMVNIPIGDKLALRGAISSEGRNGYLSNGGSDSHVTGMRLRGLWEPSSKFKIILTADHAVQNGLGQQQSSTGLIDLTQPIKFPTGYWTSNNPSSGYRRFINDNYYADITADLGFAQLFVQPTYNRSRYSLESNTFSLLTYQTRLSQALASSHPDPTGIAGALASTNGKEISRQDQKTLEVRLSSQPGARIKWLLGGYYLNNTEDTGVNQQGGTGYTTSARTTTLATTSVPATAVVDPGIAPPAFYSSYSPHREVRNLAGFGQITYPVTDRFRVTAGLRYTAERKLRNEQVGNLCVANSIQTSTCATSGNSSLNGTPINTTLFYLLDNGAAGTTTNNGLWSASNPTGNRVFFSVPAGQLNSNRLDYKISAQYDLSPTSNVYALVSTGFKSGGFINIPPPSSGLLNPGFTSTFDPETMTSYEIGTKNDLLNHRWRLNFSAFIYDYRNYQFSYAAQVFSPTANLGYTARTIDPDYTTTITANAARARTFGMELESTVILSPHDRFTLNISYLDAKFRTVNLAGGTAATVAFGQSLSGFALPRSPKFAISPGYSHVFDVGHAGTLVASMDGRFETESNLAIPSNAAALAAGWYRQPSFMKLNATLAFNPAKGNWGVTAYIRNIGNVGTLQSISLPTSYTNTVPVFGALNQTAIGFEAADPRTYGVTITAKF</sequence>
<evidence type="ECO:0000256" key="11">
    <source>
        <dbReference type="PROSITE-ProRule" id="PRU01360"/>
    </source>
</evidence>
<evidence type="ECO:0000259" key="15">
    <source>
        <dbReference type="Pfam" id="PF00593"/>
    </source>
</evidence>
<evidence type="ECO:0000256" key="13">
    <source>
        <dbReference type="SAM" id="MobiDB-lite"/>
    </source>
</evidence>
<evidence type="ECO:0000256" key="12">
    <source>
        <dbReference type="RuleBase" id="RU003357"/>
    </source>
</evidence>
<dbReference type="EMBL" id="JACIDX010000007">
    <property type="protein sequence ID" value="MBB3955257.1"/>
    <property type="molecule type" value="Genomic_DNA"/>
</dbReference>
<dbReference type="Pfam" id="PF00593">
    <property type="entry name" value="TonB_dep_Rec_b-barrel"/>
    <property type="match status" value="1"/>
</dbReference>
<evidence type="ECO:0000256" key="2">
    <source>
        <dbReference type="ARBA" id="ARBA00022448"/>
    </source>
</evidence>
<evidence type="ECO:0000256" key="8">
    <source>
        <dbReference type="ARBA" id="ARBA00023077"/>
    </source>
</evidence>
<feature type="chain" id="PRO_5030650844" evidence="14">
    <location>
        <begin position="26"/>
        <end position="864"/>
    </location>
</feature>
<dbReference type="AlphaFoldDB" id="A0A7W6G7S0"/>
<keyword evidence="17" id="KW-0675">Receptor</keyword>
<keyword evidence="7" id="KW-0406">Ion transport</keyword>
<comment type="similarity">
    <text evidence="11 12">Belongs to the TonB-dependent receptor family.</text>
</comment>
<keyword evidence="8 12" id="KW-0798">TonB box</keyword>
<comment type="caution">
    <text evidence="17">The sequence shown here is derived from an EMBL/GenBank/DDBJ whole genome shotgun (WGS) entry which is preliminary data.</text>
</comment>
<feature type="region of interest" description="Disordered" evidence="13">
    <location>
        <begin position="353"/>
        <end position="373"/>
    </location>
</feature>
<keyword evidence="14" id="KW-0732">Signal</keyword>
<keyword evidence="3 11" id="KW-1134">Transmembrane beta strand</keyword>